<dbReference type="EMBL" id="JARYMX010000006">
    <property type="protein sequence ID" value="KAJ9545446.1"/>
    <property type="molecule type" value="Genomic_DNA"/>
</dbReference>
<feature type="domain" description="GATA-type" evidence="15">
    <location>
        <begin position="218"/>
        <end position="269"/>
    </location>
</feature>
<evidence type="ECO:0000256" key="11">
    <source>
        <dbReference type="ARBA" id="ARBA00023242"/>
    </source>
</evidence>
<dbReference type="InterPro" id="IPR010402">
    <property type="entry name" value="CCT_domain"/>
</dbReference>
<keyword evidence="11 13" id="KW-0539">Nucleus</keyword>
<evidence type="ECO:0000256" key="8">
    <source>
        <dbReference type="ARBA" id="ARBA00023125"/>
    </source>
</evidence>
<dbReference type="Pfam" id="PF06203">
    <property type="entry name" value="CCT"/>
    <property type="match status" value="1"/>
</dbReference>
<accession>A0AA38T0Y7</accession>
<dbReference type="InterPro" id="IPR000679">
    <property type="entry name" value="Znf_GATA"/>
</dbReference>
<keyword evidence="7" id="KW-0805">Transcription regulation</keyword>
<dbReference type="SMART" id="SM00979">
    <property type="entry name" value="TIFY"/>
    <property type="match status" value="1"/>
</dbReference>
<evidence type="ECO:0000256" key="10">
    <source>
        <dbReference type="ARBA" id="ARBA00023163"/>
    </source>
</evidence>
<dbReference type="InterPro" id="IPR045280">
    <property type="entry name" value="TIFY-like"/>
</dbReference>
<keyword evidence="5 12" id="KW-0863">Zinc-finger</keyword>
<evidence type="ECO:0000313" key="19">
    <source>
        <dbReference type="Proteomes" id="UP001172457"/>
    </source>
</evidence>
<proteinExistence type="inferred from homology"/>
<keyword evidence="19" id="KW-1185">Reference proteome</keyword>
<evidence type="ECO:0000256" key="7">
    <source>
        <dbReference type="ARBA" id="ARBA00023015"/>
    </source>
</evidence>
<keyword evidence="8" id="KW-0238">DNA-binding</keyword>
<evidence type="ECO:0000256" key="4">
    <source>
        <dbReference type="ARBA" id="ARBA00022723"/>
    </source>
</evidence>
<comment type="subcellular location">
    <subcellularLocation>
        <location evidence="2 13">Nucleus</location>
    </subcellularLocation>
</comment>
<dbReference type="PANTHER" id="PTHR46125:SF20">
    <property type="entry name" value="GATA TRANSCRIPTION FACTOR 25"/>
    <property type="match status" value="1"/>
</dbReference>
<name>A0AA38T0Y7_9ASTR</name>
<keyword evidence="6" id="KW-0862">Zinc</keyword>
<dbReference type="PROSITE" id="PS51017">
    <property type="entry name" value="CCT"/>
    <property type="match status" value="1"/>
</dbReference>
<organism evidence="18 19">
    <name type="scientific">Centaurea solstitialis</name>
    <name type="common">yellow star-thistle</name>
    <dbReference type="NCBI Taxonomy" id="347529"/>
    <lineage>
        <taxon>Eukaryota</taxon>
        <taxon>Viridiplantae</taxon>
        <taxon>Streptophyta</taxon>
        <taxon>Embryophyta</taxon>
        <taxon>Tracheophyta</taxon>
        <taxon>Spermatophyta</taxon>
        <taxon>Magnoliopsida</taxon>
        <taxon>eudicotyledons</taxon>
        <taxon>Gunneridae</taxon>
        <taxon>Pentapetalae</taxon>
        <taxon>asterids</taxon>
        <taxon>campanulids</taxon>
        <taxon>Asterales</taxon>
        <taxon>Asteraceae</taxon>
        <taxon>Carduoideae</taxon>
        <taxon>Cardueae</taxon>
        <taxon>Centaureinae</taxon>
        <taxon>Centaurea</taxon>
    </lineage>
</organism>
<keyword evidence="9" id="KW-0010">Activator</keyword>
<comment type="similarity">
    <text evidence="3">Belongs to the type IV zinc-finger family. Class C subfamily.</text>
</comment>
<dbReference type="PROSITE" id="PS50114">
    <property type="entry name" value="GATA_ZN_FINGER_2"/>
    <property type="match status" value="1"/>
</dbReference>
<comment type="caution">
    <text evidence="18">The sequence shown here is derived from an EMBL/GenBank/DDBJ whole genome shotgun (WGS) entry which is preliminary data.</text>
</comment>
<evidence type="ECO:0000259" key="17">
    <source>
        <dbReference type="PROSITE" id="PS51320"/>
    </source>
</evidence>
<dbReference type="InterPro" id="IPR013088">
    <property type="entry name" value="Znf_NHR/GATA"/>
</dbReference>
<evidence type="ECO:0000256" key="13">
    <source>
        <dbReference type="PROSITE-ProRule" id="PRU00357"/>
    </source>
</evidence>
<dbReference type="GO" id="GO:0043565">
    <property type="term" value="F:sequence-specific DNA binding"/>
    <property type="evidence" value="ECO:0007669"/>
    <property type="project" value="InterPro"/>
</dbReference>
<evidence type="ECO:0000256" key="6">
    <source>
        <dbReference type="ARBA" id="ARBA00022833"/>
    </source>
</evidence>
<dbReference type="GO" id="GO:0005634">
    <property type="term" value="C:nucleus"/>
    <property type="evidence" value="ECO:0007669"/>
    <property type="project" value="UniProtKB-SubCell"/>
</dbReference>
<dbReference type="GO" id="GO:0008270">
    <property type="term" value="F:zinc ion binding"/>
    <property type="evidence" value="ECO:0007669"/>
    <property type="project" value="UniProtKB-KW"/>
</dbReference>
<dbReference type="PROSITE" id="PS51320">
    <property type="entry name" value="TIFY"/>
    <property type="match status" value="1"/>
</dbReference>
<dbReference type="AlphaFoldDB" id="A0AA38T0Y7"/>
<dbReference type="SMART" id="SM00401">
    <property type="entry name" value="ZnF_GATA"/>
    <property type="match status" value="1"/>
</dbReference>
<evidence type="ECO:0000259" key="16">
    <source>
        <dbReference type="PROSITE" id="PS51017"/>
    </source>
</evidence>
<protein>
    <submittedName>
        <fullName evidence="18">Uncharacterized protein</fullName>
    </submittedName>
</protein>
<feature type="domain" description="Tify" evidence="17">
    <location>
        <begin position="77"/>
        <end position="112"/>
    </location>
</feature>
<feature type="region of interest" description="Disordered" evidence="14">
    <location>
        <begin position="277"/>
        <end position="299"/>
    </location>
</feature>
<gene>
    <name evidence="18" type="ORF">OSB04_025153</name>
</gene>
<evidence type="ECO:0000256" key="12">
    <source>
        <dbReference type="PROSITE-ProRule" id="PRU00094"/>
    </source>
</evidence>
<dbReference type="InterPro" id="IPR010399">
    <property type="entry name" value="Tify_dom"/>
</dbReference>
<dbReference type="Proteomes" id="UP001172457">
    <property type="component" value="Chromosome 6"/>
</dbReference>
<evidence type="ECO:0000256" key="14">
    <source>
        <dbReference type="SAM" id="MobiDB-lite"/>
    </source>
</evidence>
<dbReference type="GO" id="GO:0006355">
    <property type="term" value="P:regulation of DNA-templated transcription"/>
    <property type="evidence" value="ECO:0007669"/>
    <property type="project" value="InterPro"/>
</dbReference>
<feature type="region of interest" description="Disordered" evidence="14">
    <location>
        <begin position="1"/>
        <end position="37"/>
    </location>
</feature>
<dbReference type="Pfam" id="PF00320">
    <property type="entry name" value="GATA"/>
    <property type="match status" value="1"/>
</dbReference>
<evidence type="ECO:0000256" key="9">
    <source>
        <dbReference type="ARBA" id="ARBA00023159"/>
    </source>
</evidence>
<dbReference type="SUPFAM" id="SSF57716">
    <property type="entry name" value="Glucocorticoid receptor-like (DNA-binding domain)"/>
    <property type="match status" value="1"/>
</dbReference>
<dbReference type="Pfam" id="PF06200">
    <property type="entry name" value="tify"/>
    <property type="match status" value="1"/>
</dbReference>
<comment type="function">
    <text evidence="1">Transcriptional activator that specifically binds 5'-GATA-3' or 5'-GAT-3' motifs within gene promoters.</text>
</comment>
<keyword evidence="10" id="KW-0804">Transcription</keyword>
<dbReference type="PROSITE" id="PS00344">
    <property type="entry name" value="GATA_ZN_FINGER_1"/>
    <property type="match status" value="1"/>
</dbReference>
<keyword evidence="4" id="KW-0479">Metal-binding</keyword>
<evidence type="ECO:0000256" key="2">
    <source>
        <dbReference type="ARBA" id="ARBA00004123"/>
    </source>
</evidence>
<sequence>MYGKSPMSEFGEIPPVATAVPPEVAPTHHGGVGNAVDSMDDRNVSYALEDVDGGSDGICDFEGIDGVVYSDLAIMPRGDAGDQLTLSYCGQVYVFDNVTTDKVQKVFLHLGGCEFPVGQQGAESAYQIPRDLEFPGRCSDPRRAASLNRFRQKRKERCFEKKIRYNVRQEVAKRMNRKKGQFVTSQNSKESAPWNTGEAEGAAQDEIPLPVTTTCAHCGTCSTVTPMMRRGPAGPRTLCNACGLFWANRGTMRDLSKKSSDHSSSLSEQGYKCKDEYNGSNFGTPMPRCSNDAELGFGN</sequence>
<evidence type="ECO:0000256" key="1">
    <source>
        <dbReference type="ARBA" id="ARBA00002206"/>
    </source>
</evidence>
<evidence type="ECO:0000256" key="3">
    <source>
        <dbReference type="ARBA" id="ARBA00007722"/>
    </source>
</evidence>
<evidence type="ECO:0000256" key="5">
    <source>
        <dbReference type="ARBA" id="ARBA00022771"/>
    </source>
</evidence>
<evidence type="ECO:0000313" key="18">
    <source>
        <dbReference type="EMBL" id="KAJ9545446.1"/>
    </source>
</evidence>
<dbReference type="PANTHER" id="PTHR46125">
    <property type="entry name" value="GATA TRANSCRIPTION FACTOR 28"/>
    <property type="match status" value="1"/>
</dbReference>
<feature type="domain" description="CCT" evidence="16">
    <location>
        <begin position="143"/>
        <end position="185"/>
    </location>
</feature>
<dbReference type="Gene3D" id="3.30.50.10">
    <property type="entry name" value="Erythroid Transcription Factor GATA-1, subunit A"/>
    <property type="match status" value="1"/>
</dbReference>
<evidence type="ECO:0000259" key="15">
    <source>
        <dbReference type="PROSITE" id="PS50114"/>
    </source>
</evidence>
<feature type="region of interest" description="Disordered" evidence="14">
    <location>
        <begin position="176"/>
        <end position="196"/>
    </location>
</feature>
<reference evidence="18" key="1">
    <citation type="submission" date="2023-03" db="EMBL/GenBank/DDBJ databases">
        <title>Chromosome-scale reference genome and RAD-based genetic map of yellow starthistle (Centaurea solstitialis) reveal putative structural variation and QTLs associated with invader traits.</title>
        <authorList>
            <person name="Reatini B."/>
            <person name="Cang F.A."/>
            <person name="Jiang Q."/>
            <person name="Mckibben M.T.W."/>
            <person name="Barker M.S."/>
            <person name="Rieseberg L.H."/>
            <person name="Dlugosch K.M."/>
        </authorList>
    </citation>
    <scope>NUCLEOTIDE SEQUENCE</scope>
    <source>
        <strain evidence="18">CAN-66</strain>
        <tissue evidence="18">Leaf</tissue>
    </source>
</reference>
<feature type="compositionally biased region" description="Polar residues" evidence="14">
    <location>
        <begin position="182"/>
        <end position="194"/>
    </location>
</feature>
<dbReference type="CDD" id="cd00202">
    <property type="entry name" value="ZnF_GATA"/>
    <property type="match status" value="1"/>
</dbReference>
<feature type="compositionally biased region" description="Low complexity" evidence="14">
    <location>
        <begin position="14"/>
        <end position="27"/>
    </location>
</feature>